<gene>
    <name evidence="2" type="ORF">H9639_00245</name>
</gene>
<dbReference type="Gene3D" id="3.40.50.150">
    <property type="entry name" value="Vaccinia Virus protein VP39"/>
    <property type="match status" value="1"/>
</dbReference>
<dbReference type="InterPro" id="IPR013216">
    <property type="entry name" value="Methyltransf_11"/>
</dbReference>
<reference evidence="2 3" key="1">
    <citation type="submission" date="2020-08" db="EMBL/GenBank/DDBJ databases">
        <title>A Genomic Blueprint of the Chicken Gut Microbiome.</title>
        <authorList>
            <person name="Gilroy R."/>
            <person name="Ravi A."/>
            <person name="Getino M."/>
            <person name="Pursley I."/>
            <person name="Horton D.L."/>
            <person name="Alikhan N.-F."/>
            <person name="Baker D."/>
            <person name="Gharbi K."/>
            <person name="Hall N."/>
            <person name="Watson M."/>
            <person name="Adriaenssens E.M."/>
            <person name="Foster-Nyarko E."/>
            <person name="Jarju S."/>
            <person name="Secka A."/>
            <person name="Antonio M."/>
            <person name="Oren A."/>
            <person name="Chaudhuri R."/>
            <person name="La Ragione R.M."/>
            <person name="Hildebrand F."/>
            <person name="Pallen M.J."/>
        </authorList>
    </citation>
    <scope>NUCLEOTIDE SEQUENCE [LARGE SCALE GENOMIC DNA]</scope>
    <source>
        <strain evidence="2 3">Sa2CUA1</strain>
    </source>
</reference>
<dbReference type="Proteomes" id="UP000609874">
    <property type="component" value="Unassembled WGS sequence"/>
</dbReference>
<dbReference type="InterPro" id="IPR029063">
    <property type="entry name" value="SAM-dependent_MTases_sf"/>
</dbReference>
<dbReference type="CDD" id="cd02440">
    <property type="entry name" value="AdoMet_MTases"/>
    <property type="match status" value="1"/>
</dbReference>
<dbReference type="InterPro" id="IPR052356">
    <property type="entry name" value="Thiol_S-MT"/>
</dbReference>
<proteinExistence type="predicted"/>
<dbReference type="EMBL" id="JACSQD010000001">
    <property type="protein sequence ID" value="MBD7993734.1"/>
    <property type="molecule type" value="Genomic_DNA"/>
</dbReference>
<evidence type="ECO:0000259" key="1">
    <source>
        <dbReference type="Pfam" id="PF08241"/>
    </source>
</evidence>
<dbReference type="RefSeq" id="WP_191806165.1">
    <property type="nucleotide sequence ID" value="NZ_JACSQD010000001.1"/>
</dbReference>
<evidence type="ECO:0000313" key="2">
    <source>
        <dbReference type="EMBL" id="MBD7993734.1"/>
    </source>
</evidence>
<accession>A0ABR8UMF6</accession>
<protein>
    <submittedName>
        <fullName evidence="2">Methyltransferase domain-containing protein</fullName>
    </submittedName>
</protein>
<keyword evidence="2" id="KW-0808">Transferase</keyword>
<name>A0ABR8UMF6_9MICC</name>
<comment type="caution">
    <text evidence="2">The sequence shown here is derived from an EMBL/GenBank/DDBJ whole genome shotgun (WGS) entry which is preliminary data.</text>
</comment>
<dbReference type="SUPFAM" id="SSF53335">
    <property type="entry name" value="S-adenosyl-L-methionine-dependent methyltransferases"/>
    <property type="match status" value="1"/>
</dbReference>
<keyword evidence="2" id="KW-0489">Methyltransferase</keyword>
<sequence length="191" mass="19960">MTKVSYAEFQRRCAVVIGTLRGTVLEIGAGTGENLGLLSAEVEWIGLEPDAGRRGELDAAAAALGHPAALARPAEDTGLATGSMDAVLATKVLCSVADPQAVLAEVLRVLKPDGRAVFAEHVAAPEGSFKRGLQRAASPFSAKWDHGCRWDRDSAVLLADAGFRGRIQSFDVSQGILPSVPVILFDGTPPS</sequence>
<dbReference type="Pfam" id="PF08241">
    <property type="entry name" value="Methyltransf_11"/>
    <property type="match status" value="1"/>
</dbReference>
<keyword evidence="3" id="KW-1185">Reference proteome</keyword>
<dbReference type="PANTHER" id="PTHR45036:SF1">
    <property type="entry name" value="METHYLTRANSFERASE LIKE 7A"/>
    <property type="match status" value="1"/>
</dbReference>
<organism evidence="2 3">
    <name type="scientific">Arthrobacter gallicola</name>
    <dbReference type="NCBI Taxonomy" id="2762225"/>
    <lineage>
        <taxon>Bacteria</taxon>
        <taxon>Bacillati</taxon>
        <taxon>Actinomycetota</taxon>
        <taxon>Actinomycetes</taxon>
        <taxon>Micrococcales</taxon>
        <taxon>Micrococcaceae</taxon>
        <taxon>Arthrobacter</taxon>
    </lineage>
</organism>
<dbReference type="PANTHER" id="PTHR45036">
    <property type="entry name" value="METHYLTRANSFERASE LIKE 7B"/>
    <property type="match status" value="1"/>
</dbReference>
<dbReference type="GO" id="GO:0008168">
    <property type="term" value="F:methyltransferase activity"/>
    <property type="evidence" value="ECO:0007669"/>
    <property type="project" value="UniProtKB-KW"/>
</dbReference>
<feature type="domain" description="Methyltransferase type 11" evidence="1">
    <location>
        <begin position="25"/>
        <end position="118"/>
    </location>
</feature>
<evidence type="ECO:0000313" key="3">
    <source>
        <dbReference type="Proteomes" id="UP000609874"/>
    </source>
</evidence>
<dbReference type="GO" id="GO:0032259">
    <property type="term" value="P:methylation"/>
    <property type="evidence" value="ECO:0007669"/>
    <property type="project" value="UniProtKB-KW"/>
</dbReference>